<dbReference type="InterPro" id="IPR001765">
    <property type="entry name" value="Carbonic_anhydrase"/>
</dbReference>
<organism evidence="9 10">
    <name type="scientific">Methylovirgula ligni</name>
    <dbReference type="NCBI Taxonomy" id="569860"/>
    <lineage>
        <taxon>Bacteria</taxon>
        <taxon>Pseudomonadati</taxon>
        <taxon>Pseudomonadota</taxon>
        <taxon>Alphaproteobacteria</taxon>
        <taxon>Hyphomicrobiales</taxon>
        <taxon>Beijerinckiaceae</taxon>
        <taxon>Methylovirgula</taxon>
    </lineage>
</organism>
<evidence type="ECO:0000256" key="6">
    <source>
        <dbReference type="ARBA" id="ARBA00048348"/>
    </source>
</evidence>
<comment type="catalytic activity">
    <reaction evidence="6 8">
        <text>hydrogencarbonate + H(+) = CO2 + H2O</text>
        <dbReference type="Rhea" id="RHEA:10748"/>
        <dbReference type="ChEBI" id="CHEBI:15377"/>
        <dbReference type="ChEBI" id="CHEBI:15378"/>
        <dbReference type="ChEBI" id="CHEBI:16526"/>
        <dbReference type="ChEBI" id="CHEBI:17544"/>
        <dbReference type="EC" id="4.2.1.1"/>
    </reaction>
</comment>
<dbReference type="GO" id="GO:0015976">
    <property type="term" value="P:carbon utilization"/>
    <property type="evidence" value="ECO:0007669"/>
    <property type="project" value="InterPro"/>
</dbReference>
<keyword evidence="3 7" id="KW-0479">Metal-binding</keyword>
<reference evidence="9 10" key="1">
    <citation type="submission" date="2018-08" db="EMBL/GenBank/DDBJ databases">
        <title>Genomic Encyclopedia of Type Strains, Phase IV (KMG-IV): sequencing the most valuable type-strain genomes for metagenomic binning, comparative biology and taxonomic classification.</title>
        <authorList>
            <person name="Goeker M."/>
        </authorList>
    </citation>
    <scope>NUCLEOTIDE SEQUENCE [LARGE SCALE GENOMIC DNA]</scope>
    <source>
        <strain evidence="9 10">BW863</strain>
    </source>
</reference>
<dbReference type="AlphaFoldDB" id="A0A3D9Z377"/>
<comment type="function">
    <text evidence="8">Reversible hydration of carbon dioxide.</text>
</comment>
<evidence type="ECO:0000313" key="10">
    <source>
        <dbReference type="Proteomes" id="UP000256900"/>
    </source>
</evidence>
<dbReference type="PANTHER" id="PTHR11002:SF76">
    <property type="entry name" value="CARBONIC ANHYDRASE"/>
    <property type="match status" value="1"/>
</dbReference>
<dbReference type="InterPro" id="IPR015892">
    <property type="entry name" value="Carbonic_anhydrase_CS"/>
</dbReference>
<keyword evidence="10" id="KW-1185">Reference proteome</keyword>
<proteinExistence type="inferred from homology"/>
<dbReference type="InterPro" id="IPR045066">
    <property type="entry name" value="Beta_CA_cladeB"/>
</dbReference>
<comment type="similarity">
    <text evidence="1 8">Belongs to the beta-class carbonic anhydrase family.</text>
</comment>
<feature type="binding site" evidence="7">
    <location>
        <position position="55"/>
    </location>
    <ligand>
        <name>Zn(2+)</name>
        <dbReference type="ChEBI" id="CHEBI:29105"/>
    </ligand>
</feature>
<evidence type="ECO:0000256" key="4">
    <source>
        <dbReference type="ARBA" id="ARBA00022833"/>
    </source>
</evidence>
<dbReference type="InterPro" id="IPR036874">
    <property type="entry name" value="Carbonic_anhydrase_sf"/>
</dbReference>
<dbReference type="Proteomes" id="UP000256900">
    <property type="component" value="Unassembled WGS sequence"/>
</dbReference>
<dbReference type="PANTHER" id="PTHR11002">
    <property type="entry name" value="CARBONIC ANHYDRASE"/>
    <property type="match status" value="1"/>
</dbReference>
<evidence type="ECO:0000256" key="2">
    <source>
        <dbReference type="ARBA" id="ARBA00012925"/>
    </source>
</evidence>
<comment type="cofactor">
    <cofactor evidence="7">
        <name>Zn(2+)</name>
        <dbReference type="ChEBI" id="CHEBI:29105"/>
    </cofactor>
    <text evidence="7">Binds 1 zinc ion per subunit.</text>
</comment>
<evidence type="ECO:0000256" key="8">
    <source>
        <dbReference type="RuleBase" id="RU003956"/>
    </source>
</evidence>
<name>A0A3D9Z377_9HYPH</name>
<dbReference type="Gene3D" id="3.40.1050.10">
    <property type="entry name" value="Carbonic anhydrase"/>
    <property type="match status" value="1"/>
</dbReference>
<comment type="caution">
    <text evidence="9">The sequence shown here is derived from an EMBL/GenBank/DDBJ whole genome shotgun (WGS) entry which is preliminary data.</text>
</comment>
<sequence length="236" mass="25451">MDEISARNEGDLLPARLIDGYEVFLRGRFRREQDRYRELADHGQNPKVLLIGCCDSRVSPEVIFDADPGEIFVVRNIANLIPPYAPDGERHGTSAALEYAVKILKVAHIVVMGHAMCGGVRAYVETHTGEDVKLAPGDFIGQWISLLGAAADKIGPRQGPIAPYAEELGRAAIIESLANLRTFPDVRGAEAAGELALHGAYFGVSDGRLFGLDAASGTFLPLAERAHAAAFTTPRF</sequence>
<dbReference type="RefSeq" id="WP_115835351.1">
    <property type="nucleotide sequence ID" value="NZ_CP025086.1"/>
</dbReference>
<dbReference type="OrthoDB" id="9797527at2"/>
<dbReference type="SUPFAM" id="SSF53056">
    <property type="entry name" value="beta-carbonic anhydrase, cab"/>
    <property type="match status" value="1"/>
</dbReference>
<evidence type="ECO:0000256" key="3">
    <source>
        <dbReference type="ARBA" id="ARBA00022723"/>
    </source>
</evidence>
<dbReference type="EMBL" id="QUMO01000001">
    <property type="protein sequence ID" value="REF89602.1"/>
    <property type="molecule type" value="Genomic_DNA"/>
</dbReference>
<feature type="binding site" evidence="7">
    <location>
        <position position="117"/>
    </location>
    <ligand>
        <name>Zn(2+)</name>
        <dbReference type="ChEBI" id="CHEBI:29105"/>
    </ligand>
</feature>
<evidence type="ECO:0000256" key="7">
    <source>
        <dbReference type="PIRSR" id="PIRSR601765-1"/>
    </source>
</evidence>
<accession>A0A3D9Z377</accession>
<evidence type="ECO:0000256" key="1">
    <source>
        <dbReference type="ARBA" id="ARBA00006217"/>
    </source>
</evidence>
<dbReference type="GO" id="GO:0008270">
    <property type="term" value="F:zinc ion binding"/>
    <property type="evidence" value="ECO:0007669"/>
    <property type="project" value="UniProtKB-UniRule"/>
</dbReference>
<feature type="binding site" evidence="7">
    <location>
        <position position="53"/>
    </location>
    <ligand>
        <name>Zn(2+)</name>
        <dbReference type="ChEBI" id="CHEBI:29105"/>
    </ligand>
</feature>
<dbReference type="GO" id="GO:0004089">
    <property type="term" value="F:carbonate dehydratase activity"/>
    <property type="evidence" value="ECO:0007669"/>
    <property type="project" value="UniProtKB-UniRule"/>
</dbReference>
<dbReference type="Pfam" id="PF00484">
    <property type="entry name" value="Pro_CA"/>
    <property type="match status" value="1"/>
</dbReference>
<keyword evidence="5 8" id="KW-0456">Lyase</keyword>
<evidence type="ECO:0000256" key="5">
    <source>
        <dbReference type="ARBA" id="ARBA00023239"/>
    </source>
</evidence>
<dbReference type="SMART" id="SM00947">
    <property type="entry name" value="Pro_CA"/>
    <property type="match status" value="1"/>
</dbReference>
<keyword evidence="4 7" id="KW-0862">Zinc</keyword>
<dbReference type="EC" id="4.2.1.1" evidence="2 8"/>
<dbReference type="CDD" id="cd00884">
    <property type="entry name" value="beta_CA_cladeB"/>
    <property type="match status" value="1"/>
</dbReference>
<gene>
    <name evidence="9" type="ORF">DES32_0829</name>
</gene>
<dbReference type="PROSITE" id="PS00705">
    <property type="entry name" value="PROK_CO2_ANHYDRASE_2"/>
    <property type="match status" value="1"/>
</dbReference>
<feature type="binding site" evidence="7">
    <location>
        <position position="114"/>
    </location>
    <ligand>
        <name>Zn(2+)</name>
        <dbReference type="ChEBI" id="CHEBI:29105"/>
    </ligand>
</feature>
<evidence type="ECO:0000313" key="9">
    <source>
        <dbReference type="EMBL" id="REF89602.1"/>
    </source>
</evidence>
<protein>
    <recommendedName>
        <fullName evidence="2 8">Carbonic anhydrase</fullName>
        <ecNumber evidence="2 8">4.2.1.1</ecNumber>
    </recommendedName>
    <alternativeName>
        <fullName evidence="8">Carbonate dehydratase</fullName>
    </alternativeName>
</protein>